<comment type="subcellular location">
    <subcellularLocation>
        <location evidence="2">Chromosome</location>
    </subcellularLocation>
    <subcellularLocation>
        <location evidence="1">Nucleus</location>
    </subcellularLocation>
</comment>
<evidence type="ECO:0000256" key="11">
    <source>
        <dbReference type="SAM" id="MobiDB-lite"/>
    </source>
</evidence>
<dbReference type="GO" id="GO:0000779">
    <property type="term" value="C:condensed chromosome, centromeric region"/>
    <property type="evidence" value="ECO:0007669"/>
    <property type="project" value="TreeGrafter"/>
</dbReference>
<dbReference type="InParanoid" id="T0RBH5"/>
<evidence type="ECO:0000256" key="10">
    <source>
        <dbReference type="PIRNR" id="PIRNR017127"/>
    </source>
</evidence>
<evidence type="ECO:0000256" key="9">
    <source>
        <dbReference type="ARBA" id="ARBA00023306"/>
    </source>
</evidence>
<proteinExistence type="inferred from homology"/>
<feature type="compositionally biased region" description="Acidic residues" evidence="11">
    <location>
        <begin position="378"/>
        <end position="389"/>
    </location>
</feature>
<dbReference type="SUPFAM" id="SSF48371">
    <property type="entry name" value="ARM repeat"/>
    <property type="match status" value="1"/>
</dbReference>
<dbReference type="GO" id="GO:0051301">
    <property type="term" value="P:cell division"/>
    <property type="evidence" value="ECO:0007669"/>
    <property type="project" value="UniProtKB-KW"/>
</dbReference>
<evidence type="ECO:0000256" key="8">
    <source>
        <dbReference type="ARBA" id="ARBA00023242"/>
    </source>
</evidence>
<keyword evidence="7 10" id="KW-0226">DNA condensation</keyword>
<dbReference type="eggNOG" id="KOG0414">
    <property type="taxonomic scope" value="Eukaryota"/>
</dbReference>
<evidence type="ECO:0000256" key="6">
    <source>
        <dbReference type="ARBA" id="ARBA00022776"/>
    </source>
</evidence>
<gene>
    <name evidence="14" type="ORF">SDRG_12767</name>
</gene>
<evidence type="ECO:0000256" key="2">
    <source>
        <dbReference type="ARBA" id="ARBA00004286"/>
    </source>
</evidence>
<feature type="compositionally biased region" description="Acidic residues" evidence="11">
    <location>
        <begin position="1241"/>
        <end position="1250"/>
    </location>
</feature>
<evidence type="ECO:0000256" key="3">
    <source>
        <dbReference type="ARBA" id="ARBA00009606"/>
    </source>
</evidence>
<protein>
    <submittedName>
        <fullName evidence="14">Uncharacterized protein</fullName>
    </submittedName>
</protein>
<keyword evidence="9 10" id="KW-0131">Cell cycle</keyword>
<comment type="function">
    <text evidence="10">Regulatory subunit of the condensin complex, a complex required for conversion of interphase chromatin into mitotic-like condense chromosomes. The condensin complex probably introduces positive supercoils into relaxed DNA in the presence of type I topoisomerases and converts nicked DNA into positive knotted forms in the presence of type II topoisomerases.</text>
</comment>
<dbReference type="GO" id="GO:0005634">
    <property type="term" value="C:nucleus"/>
    <property type="evidence" value="ECO:0007669"/>
    <property type="project" value="UniProtKB-SubCell"/>
</dbReference>
<name>T0RBH5_SAPDV</name>
<dbReference type="Pfam" id="PF12717">
    <property type="entry name" value="Cnd1"/>
    <property type="match status" value="1"/>
</dbReference>
<dbReference type="Proteomes" id="UP000030762">
    <property type="component" value="Unassembled WGS sequence"/>
</dbReference>
<reference evidence="14 15" key="1">
    <citation type="submission" date="2012-04" db="EMBL/GenBank/DDBJ databases">
        <title>The Genome Sequence of Saprolegnia declina VS20.</title>
        <authorList>
            <consortium name="The Broad Institute Genome Sequencing Platform"/>
            <person name="Russ C."/>
            <person name="Nusbaum C."/>
            <person name="Tyler B."/>
            <person name="van West P."/>
            <person name="Dieguez-Uribeondo J."/>
            <person name="de Bruijn I."/>
            <person name="Tripathy S."/>
            <person name="Jiang R."/>
            <person name="Young S.K."/>
            <person name="Zeng Q."/>
            <person name="Gargeya S."/>
            <person name="Fitzgerald M."/>
            <person name="Haas B."/>
            <person name="Abouelleil A."/>
            <person name="Alvarado L."/>
            <person name="Arachchi H.M."/>
            <person name="Berlin A."/>
            <person name="Chapman S.B."/>
            <person name="Goldberg J."/>
            <person name="Griggs A."/>
            <person name="Gujja S."/>
            <person name="Hansen M."/>
            <person name="Howarth C."/>
            <person name="Imamovic A."/>
            <person name="Larimer J."/>
            <person name="McCowen C."/>
            <person name="Montmayeur A."/>
            <person name="Murphy C."/>
            <person name="Neiman D."/>
            <person name="Pearson M."/>
            <person name="Priest M."/>
            <person name="Roberts A."/>
            <person name="Saif S."/>
            <person name="Shea T."/>
            <person name="Sisk P."/>
            <person name="Sykes S."/>
            <person name="Wortman J."/>
            <person name="Nusbaum C."/>
            <person name="Birren B."/>
        </authorList>
    </citation>
    <scope>NUCLEOTIDE SEQUENCE [LARGE SCALE GENOMIC DNA]</scope>
    <source>
        <strain evidence="14 15">VS20</strain>
    </source>
</reference>
<organism evidence="14 15">
    <name type="scientific">Saprolegnia diclina (strain VS20)</name>
    <dbReference type="NCBI Taxonomy" id="1156394"/>
    <lineage>
        <taxon>Eukaryota</taxon>
        <taxon>Sar</taxon>
        <taxon>Stramenopiles</taxon>
        <taxon>Oomycota</taxon>
        <taxon>Saprolegniomycetes</taxon>
        <taxon>Saprolegniales</taxon>
        <taxon>Saprolegniaceae</taxon>
        <taxon>Saprolegnia</taxon>
    </lineage>
</organism>
<dbReference type="AlphaFoldDB" id="T0RBH5"/>
<feature type="domain" description="Condensin complex subunit 1 N-terminal" evidence="13">
    <location>
        <begin position="105"/>
        <end position="236"/>
    </location>
</feature>
<dbReference type="InterPro" id="IPR024324">
    <property type="entry name" value="Condensin_cplx_su1_N"/>
</dbReference>
<dbReference type="GO" id="GO:0010032">
    <property type="term" value="P:meiotic chromosome condensation"/>
    <property type="evidence" value="ECO:0007669"/>
    <property type="project" value="TreeGrafter"/>
</dbReference>
<sequence length="1250" mass="141784">MSDDEGEYAADAMLSEDEDEIREFIVPLHVDDLELVKRDRIYVSHVTDFAELHKTVHMTQLKELQRTIHANPFGIVDAEAFDVLYSFLKAVKHLNDEARLLLLLLTNSALSDIAKLLRRSKKENSRRARNALKIAAYVLCQLLMKISKLTAEHDKDIVHKKDKAAKSKMVHWAKQFETSVETLQKSLCDETLALWNMRLPEEEFIGVYCTAVFQLLESPLFMRSKPLKFHCYNLVSECLLRVPSVHVTVTTSLLELIFAHEHLSVPLGDLIQFLQAKHSNAKIAADLINEIAKIRQRESSRDVSGTKNVSAFFTHLSKLMPSVVLANLSIVLPLLDAESYYLRNAVVSAVTNILVADRLAKKKAERLASATSEGQPDASDDDENDDENDEGRVIVDEKFRVLSKNRRDSLFAVLEDRVHDVNSFARSHVIKCFKDLVERDAVPLLQKPALTKLVVARMSDKTATVRKNSIQLLTALLEHNPFEGKLDRSYYVQHMARIADEMQGLQAVLMDDVEETMTRRISGIHLNEDQVAEKETQKELELEKLKKIYNFYAQALEFIDIMEKVAIPLLIQLLRSSTGSDVLEAIAFFHAAHAFQFQQATRGIRGMLILIWRSDPSIQEAVLKTFQSVLFFVPNTDNQLTPAEAAKTLLKLLDGCTVSDSTCLEQLLSVLHAQHMIPERVINALWDLCNAESSCHTIGHAIWLLSMLTTTKTTHRHTRLLLLLEHGLGPRVQAEHNWLCVRATSQMLQRWNLKDKSGGANMIDHIAKLVMRLQAFLTTNEDTNADWFDAAQQAIEALFHVCQYPEEPCGDVIATWSAMIFPKTDEDMEGAACTATELAKFVFLLGHIAIRMAVYVESVASSVKEARSKIKPSADEPQQSMEEELGMTAEIEAHDEEMLQELTQHEIVGTNLLGAYGPILVRLVANEDGCFDDEMIKETATVALCKFMCISSDFCEKNLPLVFTKLKESEQPSVRCNIVVALGDLSFRFPNLVEPWTSHIYARLRDIDTNVRKNTIMVLTHLILNDMVKVKGQISEIALCLVDDEARIKDLAKLFFHELSKRGNNPIYNMLPDTIGRLSTSDLSKESFREITKFLIGFIQKDKQNESLVDKMCQRFVTTTEKAQWRDLAFCLSNLSFNEKAIKKLLEQKKVFKQCLQDDVVFESFEQIVAKCKKFCKPELKETVDELERVIQSLRANENEEDAEASYHSQKPAEKRKKPVAGATPRKARAKRTKKAKVVFDDEDEDEVME</sequence>
<evidence type="ECO:0000256" key="7">
    <source>
        <dbReference type="ARBA" id="ARBA00023067"/>
    </source>
</evidence>
<comment type="similarity">
    <text evidence="3 10">Belongs to the CND1 (condensin subunit 1) family.</text>
</comment>
<dbReference type="InterPro" id="IPR032682">
    <property type="entry name" value="Cnd1_C"/>
</dbReference>
<keyword evidence="8" id="KW-0539">Nucleus</keyword>
<dbReference type="Gene3D" id="1.25.10.10">
    <property type="entry name" value="Leucine-rich Repeat Variant"/>
    <property type="match status" value="2"/>
</dbReference>
<dbReference type="Pfam" id="PF12922">
    <property type="entry name" value="Cnd1_N"/>
    <property type="match status" value="1"/>
</dbReference>
<dbReference type="PIRSF" id="PIRSF017127">
    <property type="entry name" value="Condensin_D2"/>
    <property type="match status" value="1"/>
</dbReference>
<dbReference type="OMA" id="CPLEKLW"/>
<evidence type="ECO:0000259" key="13">
    <source>
        <dbReference type="Pfam" id="PF12922"/>
    </source>
</evidence>
<feature type="compositionally biased region" description="Basic residues" evidence="11">
    <location>
        <begin position="1226"/>
        <end position="1237"/>
    </location>
</feature>
<keyword evidence="15" id="KW-1185">Reference proteome</keyword>
<evidence type="ECO:0000256" key="4">
    <source>
        <dbReference type="ARBA" id="ARBA00022454"/>
    </source>
</evidence>
<dbReference type="InterPro" id="IPR007673">
    <property type="entry name" value="Condensin_cplx_su1"/>
</dbReference>
<evidence type="ECO:0000313" key="15">
    <source>
        <dbReference type="Proteomes" id="UP000030762"/>
    </source>
</evidence>
<dbReference type="InterPro" id="IPR016024">
    <property type="entry name" value="ARM-type_fold"/>
</dbReference>
<dbReference type="GO" id="GO:0042393">
    <property type="term" value="F:histone binding"/>
    <property type="evidence" value="ECO:0007669"/>
    <property type="project" value="TreeGrafter"/>
</dbReference>
<dbReference type="GO" id="GO:0000796">
    <property type="term" value="C:condensin complex"/>
    <property type="evidence" value="ECO:0007669"/>
    <property type="project" value="TreeGrafter"/>
</dbReference>
<dbReference type="EMBL" id="JH767183">
    <property type="protein sequence ID" value="EQC29518.1"/>
    <property type="molecule type" value="Genomic_DNA"/>
</dbReference>
<feature type="domain" description="Condensin complex subunit 1 C-terminal" evidence="12">
    <location>
        <begin position="974"/>
        <end position="1133"/>
    </location>
</feature>
<evidence type="ECO:0000313" key="14">
    <source>
        <dbReference type="EMBL" id="EQC29518.1"/>
    </source>
</evidence>
<dbReference type="VEuPathDB" id="FungiDB:SDRG_12767"/>
<dbReference type="PANTHER" id="PTHR14222:SF2">
    <property type="entry name" value="CONDENSIN COMPLEX SUBUNIT 1"/>
    <property type="match status" value="1"/>
</dbReference>
<dbReference type="InterPro" id="IPR026971">
    <property type="entry name" value="CND1/NCAPD3"/>
</dbReference>
<dbReference type="STRING" id="1156394.T0RBH5"/>
<accession>T0RBH5</accession>
<evidence type="ECO:0000259" key="12">
    <source>
        <dbReference type="Pfam" id="PF12717"/>
    </source>
</evidence>
<dbReference type="GeneID" id="19953494"/>
<dbReference type="GO" id="GO:0007076">
    <property type="term" value="P:mitotic chromosome condensation"/>
    <property type="evidence" value="ECO:0007669"/>
    <property type="project" value="InterPro"/>
</dbReference>
<dbReference type="InterPro" id="IPR011989">
    <property type="entry name" value="ARM-like"/>
</dbReference>
<evidence type="ECO:0000256" key="5">
    <source>
        <dbReference type="ARBA" id="ARBA00022618"/>
    </source>
</evidence>
<keyword evidence="4" id="KW-0158">Chromosome</keyword>
<keyword evidence="6 10" id="KW-0498">Mitosis</keyword>
<feature type="region of interest" description="Disordered" evidence="11">
    <location>
        <begin position="1197"/>
        <end position="1250"/>
    </location>
</feature>
<dbReference type="PANTHER" id="PTHR14222">
    <property type="entry name" value="CONDENSIN"/>
    <property type="match status" value="1"/>
</dbReference>
<dbReference type="OrthoDB" id="436262at2759"/>
<evidence type="ECO:0000256" key="1">
    <source>
        <dbReference type="ARBA" id="ARBA00004123"/>
    </source>
</evidence>
<dbReference type="RefSeq" id="XP_008617070.1">
    <property type="nucleotide sequence ID" value="XM_008618848.1"/>
</dbReference>
<keyword evidence="5 10" id="KW-0132">Cell division</keyword>
<feature type="region of interest" description="Disordered" evidence="11">
    <location>
        <begin position="367"/>
        <end position="390"/>
    </location>
</feature>